<dbReference type="OrthoDB" id="354864at2759"/>
<proteinExistence type="predicted"/>
<organism evidence="13 14">
    <name type="scientific">Cyclospora cayetanensis</name>
    <dbReference type="NCBI Taxonomy" id="88456"/>
    <lineage>
        <taxon>Eukaryota</taxon>
        <taxon>Sar</taxon>
        <taxon>Alveolata</taxon>
        <taxon>Apicomplexa</taxon>
        <taxon>Conoidasida</taxon>
        <taxon>Coccidia</taxon>
        <taxon>Eucoccidiorida</taxon>
        <taxon>Eimeriorina</taxon>
        <taxon>Eimeriidae</taxon>
        <taxon>Cyclospora</taxon>
    </lineage>
</organism>
<evidence type="ECO:0000256" key="10">
    <source>
        <dbReference type="ARBA" id="ARBA00023317"/>
    </source>
</evidence>
<reference evidence="14" key="1">
    <citation type="submission" date="2025-08" db="UniProtKB">
        <authorList>
            <consortium name="RefSeq"/>
        </authorList>
    </citation>
    <scope>IDENTIFICATION</scope>
</reference>
<dbReference type="GeneID" id="34623956"/>
<dbReference type="GO" id="GO:0005739">
    <property type="term" value="C:mitochondrion"/>
    <property type="evidence" value="ECO:0007669"/>
    <property type="project" value="TreeGrafter"/>
</dbReference>
<evidence type="ECO:0000256" key="12">
    <source>
        <dbReference type="SAM" id="MobiDB-lite"/>
    </source>
</evidence>
<evidence type="ECO:0000256" key="8">
    <source>
        <dbReference type="ARBA" id="ARBA00023239"/>
    </source>
</evidence>
<feature type="region of interest" description="Disordered" evidence="12">
    <location>
        <begin position="690"/>
        <end position="831"/>
    </location>
</feature>
<evidence type="ECO:0000256" key="2">
    <source>
        <dbReference type="ARBA" id="ARBA00005189"/>
    </source>
</evidence>
<name>A0A6P6RZL0_9EIME</name>
<evidence type="ECO:0000256" key="7">
    <source>
        <dbReference type="ARBA" id="ARBA00023209"/>
    </source>
</evidence>
<evidence type="ECO:0000313" key="13">
    <source>
        <dbReference type="Proteomes" id="UP000515125"/>
    </source>
</evidence>
<keyword evidence="9" id="KW-1208">Phospholipid metabolism</keyword>
<comment type="pathway">
    <text evidence="2">Lipid metabolism.</text>
</comment>
<evidence type="ECO:0000256" key="9">
    <source>
        <dbReference type="ARBA" id="ARBA00023264"/>
    </source>
</evidence>
<dbReference type="EC" id="4.1.1.65" evidence="3"/>
<keyword evidence="8" id="KW-0456">Lyase</keyword>
<keyword evidence="6" id="KW-0443">Lipid metabolism</keyword>
<evidence type="ECO:0000256" key="4">
    <source>
        <dbReference type="ARBA" id="ARBA00022516"/>
    </source>
</evidence>
<dbReference type="GO" id="GO:0006646">
    <property type="term" value="P:phosphatidylethanolamine biosynthetic process"/>
    <property type="evidence" value="ECO:0007669"/>
    <property type="project" value="UniProtKB-UniPathway"/>
</dbReference>
<keyword evidence="13" id="KW-1185">Reference proteome</keyword>
<dbReference type="GO" id="GO:0004609">
    <property type="term" value="F:phosphatidylserine decarboxylase activity"/>
    <property type="evidence" value="ECO:0007669"/>
    <property type="project" value="UniProtKB-EC"/>
</dbReference>
<dbReference type="NCBIfam" id="TIGR00163">
    <property type="entry name" value="PS_decarb"/>
    <property type="match status" value="1"/>
</dbReference>
<comment type="cofactor">
    <cofactor evidence="1">
        <name>pyruvate</name>
        <dbReference type="ChEBI" id="CHEBI:15361"/>
    </cofactor>
</comment>
<keyword evidence="5" id="KW-0210">Decarboxylase</keyword>
<comment type="pathway">
    <text evidence="11">Phospholipid metabolism; phosphatidylethanolamine biosynthesis.</text>
</comment>
<feature type="compositionally biased region" description="Basic and acidic residues" evidence="12">
    <location>
        <begin position="769"/>
        <end position="783"/>
    </location>
</feature>
<dbReference type="PANTHER" id="PTHR10067:SF6">
    <property type="entry name" value="PHOSPHATIDYLSERINE DECARBOXYLASE PROENZYME, MITOCHONDRIAL"/>
    <property type="match status" value="1"/>
</dbReference>
<feature type="compositionally biased region" description="Basic and acidic residues" evidence="12">
    <location>
        <begin position="717"/>
        <end position="731"/>
    </location>
</feature>
<keyword evidence="4" id="KW-0444">Lipid biosynthesis</keyword>
<dbReference type="Pfam" id="PF02666">
    <property type="entry name" value="PS_Dcarbxylase"/>
    <property type="match status" value="1"/>
</dbReference>
<dbReference type="UniPathway" id="UPA00558"/>
<keyword evidence="7" id="KW-0594">Phospholipid biosynthesis</keyword>
<evidence type="ECO:0000256" key="11">
    <source>
        <dbReference type="ARBA" id="ARBA00024326"/>
    </source>
</evidence>
<evidence type="ECO:0000256" key="3">
    <source>
        <dbReference type="ARBA" id="ARBA00012243"/>
    </source>
</evidence>
<evidence type="ECO:0000313" key="14">
    <source>
        <dbReference type="RefSeq" id="XP_026193308.1"/>
    </source>
</evidence>
<dbReference type="PANTHER" id="PTHR10067">
    <property type="entry name" value="PHOSPHATIDYLSERINE DECARBOXYLASE"/>
    <property type="match status" value="1"/>
</dbReference>
<evidence type="ECO:0000256" key="6">
    <source>
        <dbReference type="ARBA" id="ARBA00023098"/>
    </source>
</evidence>
<dbReference type="AlphaFoldDB" id="A0A6P6RZL0"/>
<protein>
    <recommendedName>
        <fullName evidence="3">phosphatidylserine decarboxylase</fullName>
        <ecNumber evidence="3">4.1.1.65</ecNumber>
    </recommendedName>
</protein>
<feature type="compositionally biased region" description="Polar residues" evidence="12">
    <location>
        <begin position="754"/>
        <end position="764"/>
    </location>
</feature>
<accession>A0A6P6RZL0</accession>
<dbReference type="InterPro" id="IPR003817">
    <property type="entry name" value="PS_Dcarbxylase"/>
</dbReference>
<evidence type="ECO:0000256" key="1">
    <source>
        <dbReference type="ARBA" id="ARBA00001928"/>
    </source>
</evidence>
<dbReference type="RefSeq" id="XP_026193308.1">
    <property type="nucleotide sequence ID" value="XM_026337523.1"/>
</dbReference>
<dbReference type="Proteomes" id="UP000515125">
    <property type="component" value="Unplaced"/>
</dbReference>
<evidence type="ECO:0000256" key="5">
    <source>
        <dbReference type="ARBA" id="ARBA00022793"/>
    </source>
</evidence>
<dbReference type="InterPro" id="IPR033177">
    <property type="entry name" value="PSD-B"/>
</dbReference>
<sequence>MLPTVAAQTAHSLPRAGVSGLRTTVKKGALISTGNFQQIKTCKGVASGDAVYRGEGAFMLQCIKNSILISFYRRPHQLCVRWTSGDTVGNLSNTLAVLTGSNHPVELRPRSIWQRILSWNRQVDAKLRLEKFLRTPLEAFAKEGRKRFALDTRFVDLLPRIDVRNIPLLQLQPVEQGRTIEGVKKLLEVSRSSSPSWLTRREGVPVELFQPSNEVLSRLFPNLAYRRVELRDPESGLIKHFPSNIFSYPMKASSYYCGSKIPFVISNRGKEKMKRAIAQETAPAEAYMLVSRPPRDHNVEQDPTIALIQWFRGPNGEAVMQETVVHIQLHEVSVLPPESRRGYGSQFGRHFFMDNVRMISRLGGTLTKLRLSRFFVRKFAAMTNIDMEEAFSVKQTLPPGKRNFESLQDFFTRPINIEALRPIDSQASVVAPADSVLQNAFFVKPNALGEIVDARIPQIKGTTFNLSDFLFGRGTNQDIRLQSPKNRLHVQIYYLAPADYHRFHSAADWIAAKHVYIPGCLPSVQRRILLNRNILDAFERTSVQGTWRPGNTEGPRLFFSMTFVAASMVGGIELSYRKQLDSNRFTWTPACSQSRKSILYEYDKPVGLCMGNEMGSFRFGSTIVLVFEAPEDLETTSPICDHVDVNMTVGSIPGSPRLTLPRCDSTYGNHRSTLEFLKYLQDLKGGRTKELDVSEHPAEIVASDANTATTAEGSEPSVERTDVGPESDDSRLPSTPVMAEVSSDEDSNLDADLSTVTHGESTENPLDEPLDKKALDGQAKEDSDSGLLSKINGPELPYREAMPRIQGTEGEEGKDSVFTSQRPLRHYTVKKSGPGEEVNRFTFLDLNAQIHTLEYGLLHRYALARWLAHTWTASLHMLGKRLLMLQTGQLRKEQKDSNGINNPICYFDKKLSSLQLQFVGQLSNLLLVWPAKENDPVLLKHPYFACASASGWGKVTRGISASWTLSGGGLYAEFALDLSHKVGDHTGELKKVTYSLIGTPEGSTRSLLGPEADTGLPDNSEELSDEASILRFEVTPPQAKEGEAQQFAVTTEVPSVYMDQAKPPVTSRIRSAISGLLTRLRRRISRVPLGANAQ</sequence>
<keyword evidence="10" id="KW-0670">Pyruvate</keyword>
<gene>
    <name evidence="14" type="primary">LOC34623956</name>
</gene>